<dbReference type="GO" id="GO:0046872">
    <property type="term" value="F:metal ion binding"/>
    <property type="evidence" value="ECO:0007669"/>
    <property type="project" value="UniProtKB-KW"/>
</dbReference>
<dbReference type="InterPro" id="IPR036832">
    <property type="entry name" value="PPK_N_dom_sf"/>
</dbReference>
<feature type="domain" description="Polyphosphate kinase C-terminal" evidence="12">
    <location>
        <begin position="330"/>
        <end position="493"/>
    </location>
</feature>
<dbReference type="PIRSF" id="PIRSF015589">
    <property type="entry name" value="PP_kinase"/>
    <property type="match status" value="1"/>
</dbReference>
<dbReference type="CDD" id="cd09165">
    <property type="entry name" value="PLDc_PaPPK1_C1_like"/>
    <property type="match status" value="1"/>
</dbReference>
<comment type="cofactor">
    <cofactor evidence="6">
        <name>Mg(2+)</name>
        <dbReference type="ChEBI" id="CHEBI:18420"/>
    </cofactor>
</comment>
<dbReference type="PANTHER" id="PTHR30218">
    <property type="entry name" value="POLYPHOSPHATE KINASE"/>
    <property type="match status" value="1"/>
</dbReference>
<dbReference type="CDD" id="cd09168">
    <property type="entry name" value="PLDc_PaPPK1_C2_like"/>
    <property type="match status" value="1"/>
</dbReference>
<evidence type="ECO:0000313" key="13">
    <source>
        <dbReference type="EMBL" id="QQL46148.1"/>
    </source>
</evidence>
<feature type="binding site" evidence="6">
    <location>
        <position position="403"/>
    </location>
    <ligand>
        <name>Mg(2+)</name>
        <dbReference type="ChEBI" id="CHEBI:18420"/>
    </ligand>
</feature>
<dbReference type="InterPro" id="IPR003414">
    <property type="entry name" value="PP_kinase"/>
</dbReference>
<comment type="similarity">
    <text evidence="6 7">Belongs to the polyphosphate kinase 1 (PPK1) family.</text>
</comment>
<dbReference type="NCBIfam" id="NF003921">
    <property type="entry name" value="PRK05443.2-2"/>
    <property type="match status" value="1"/>
</dbReference>
<evidence type="ECO:0000256" key="3">
    <source>
        <dbReference type="ARBA" id="ARBA00022741"/>
    </source>
</evidence>
<dbReference type="PANTHER" id="PTHR30218:SF0">
    <property type="entry name" value="POLYPHOSPHATE KINASE"/>
    <property type="match status" value="1"/>
</dbReference>
<dbReference type="GO" id="GO:0009358">
    <property type="term" value="C:polyphosphate kinase complex"/>
    <property type="evidence" value="ECO:0007669"/>
    <property type="project" value="InterPro"/>
</dbReference>
<dbReference type="Gene3D" id="3.30.870.10">
    <property type="entry name" value="Endonuclease Chain A"/>
    <property type="match status" value="2"/>
</dbReference>
<evidence type="ECO:0000313" key="14">
    <source>
        <dbReference type="Proteomes" id="UP000475117"/>
    </source>
</evidence>
<evidence type="ECO:0000259" key="12">
    <source>
        <dbReference type="Pfam" id="PF17941"/>
    </source>
</evidence>
<evidence type="ECO:0000256" key="7">
    <source>
        <dbReference type="RuleBase" id="RU003800"/>
    </source>
</evidence>
<keyword evidence="6" id="KW-0460">Magnesium</keyword>
<feature type="active site" description="Phosphohistidine intermediate" evidence="6">
    <location>
        <position position="433"/>
    </location>
</feature>
<feature type="binding site" evidence="6">
    <location>
        <position position="562"/>
    </location>
    <ligand>
        <name>ATP</name>
        <dbReference type="ChEBI" id="CHEBI:30616"/>
    </ligand>
</feature>
<feature type="binding site" evidence="6">
    <location>
        <position position="466"/>
    </location>
    <ligand>
        <name>ATP</name>
        <dbReference type="ChEBI" id="CHEBI:30616"/>
    </ligand>
</feature>
<organism evidence="13 14">
    <name type="scientific">Sulfuriroseicoccus oceanibius</name>
    <dbReference type="NCBI Taxonomy" id="2707525"/>
    <lineage>
        <taxon>Bacteria</taxon>
        <taxon>Pseudomonadati</taxon>
        <taxon>Verrucomicrobiota</taxon>
        <taxon>Verrucomicrobiia</taxon>
        <taxon>Verrucomicrobiales</taxon>
        <taxon>Verrucomicrobiaceae</taxon>
        <taxon>Sulfuriroseicoccus</taxon>
    </lineage>
</organism>
<dbReference type="InterPro" id="IPR025200">
    <property type="entry name" value="PPK_C_dom2"/>
</dbReference>
<feature type="binding site" evidence="6">
    <location>
        <position position="590"/>
    </location>
    <ligand>
        <name>ATP</name>
        <dbReference type="ChEBI" id="CHEBI:30616"/>
    </ligand>
</feature>
<feature type="binding site" evidence="6">
    <location>
        <position position="44"/>
    </location>
    <ligand>
        <name>ATP</name>
        <dbReference type="ChEBI" id="CHEBI:30616"/>
    </ligand>
</feature>
<evidence type="ECO:0000256" key="8">
    <source>
        <dbReference type="SAM" id="MobiDB-lite"/>
    </source>
</evidence>
<feature type="domain" description="Polyphosphate kinase C-terminal" evidence="11">
    <location>
        <begin position="503"/>
        <end position="673"/>
    </location>
</feature>
<dbReference type="NCBIfam" id="TIGR03705">
    <property type="entry name" value="poly_P_kin"/>
    <property type="match status" value="1"/>
</dbReference>
<dbReference type="GO" id="GO:0008976">
    <property type="term" value="F:polyphosphate kinase activity"/>
    <property type="evidence" value="ECO:0007669"/>
    <property type="project" value="UniProtKB-UniRule"/>
</dbReference>
<evidence type="ECO:0000256" key="4">
    <source>
        <dbReference type="ARBA" id="ARBA00022777"/>
    </source>
</evidence>
<comment type="function">
    <text evidence="6 7">Catalyzes the reversible transfer of the terminal phosphate of ATP to form a long-chain polyphosphate (polyP).</text>
</comment>
<comment type="catalytic activity">
    <reaction evidence="6 7">
        <text>[phosphate](n) + ATP = [phosphate](n+1) + ADP</text>
        <dbReference type="Rhea" id="RHEA:19573"/>
        <dbReference type="Rhea" id="RHEA-COMP:9859"/>
        <dbReference type="Rhea" id="RHEA-COMP:14280"/>
        <dbReference type="ChEBI" id="CHEBI:16838"/>
        <dbReference type="ChEBI" id="CHEBI:30616"/>
        <dbReference type="ChEBI" id="CHEBI:456216"/>
        <dbReference type="EC" id="2.7.4.1"/>
    </reaction>
</comment>
<dbReference type="RefSeq" id="WP_164362862.1">
    <property type="nucleotide sequence ID" value="NZ_CP066776.1"/>
</dbReference>
<dbReference type="Pfam" id="PF17941">
    <property type="entry name" value="PP_kinase_C_1"/>
    <property type="match status" value="1"/>
</dbReference>
<dbReference type="HAMAP" id="MF_00347">
    <property type="entry name" value="Polyphosphate_kinase"/>
    <property type="match status" value="1"/>
</dbReference>
<dbReference type="EMBL" id="CP066776">
    <property type="protein sequence ID" value="QQL46148.1"/>
    <property type="molecule type" value="Genomic_DNA"/>
</dbReference>
<dbReference type="KEGG" id="soa:G3M56_006080"/>
<dbReference type="Gene3D" id="3.30.1840.10">
    <property type="entry name" value="Polyphosphate kinase middle domain"/>
    <property type="match status" value="1"/>
</dbReference>
<feature type="domain" description="Polyphosphate kinase middle" evidence="9">
    <location>
        <begin position="122"/>
        <end position="302"/>
    </location>
</feature>
<comment type="PTM">
    <text evidence="6 7">An intermediate of this reaction is the autophosphorylated ppk in which a phosphate is covalently linked to a histidine residue through a N-P bond.</text>
</comment>
<dbReference type="SUPFAM" id="SSF140356">
    <property type="entry name" value="PPK N-terminal domain-like"/>
    <property type="match status" value="1"/>
</dbReference>
<dbReference type="InterPro" id="IPR024953">
    <property type="entry name" value="PP_kinase_middle"/>
</dbReference>
<keyword evidence="2 6" id="KW-0808">Transferase</keyword>
<feature type="domain" description="Polyphosphate kinase N-terminal" evidence="10">
    <location>
        <begin position="6"/>
        <end position="110"/>
    </location>
</feature>
<evidence type="ECO:0000256" key="6">
    <source>
        <dbReference type="HAMAP-Rule" id="MF_00347"/>
    </source>
</evidence>
<dbReference type="Pfam" id="PF13089">
    <property type="entry name" value="PP_kinase_N"/>
    <property type="match status" value="1"/>
</dbReference>
<keyword evidence="4 6" id="KW-0418">Kinase</keyword>
<gene>
    <name evidence="13" type="primary">ppk1</name>
    <name evidence="6" type="synonym">ppk</name>
    <name evidence="13" type="ORF">G3M56_006080</name>
</gene>
<dbReference type="InterPro" id="IPR025198">
    <property type="entry name" value="PPK_N_dom"/>
</dbReference>
<dbReference type="NCBIfam" id="NF003918">
    <property type="entry name" value="PRK05443.1-2"/>
    <property type="match status" value="1"/>
</dbReference>
<dbReference type="Gene3D" id="1.20.58.310">
    <property type="entry name" value="Polyphosphate kinase N-terminal domain"/>
    <property type="match status" value="1"/>
</dbReference>
<dbReference type="NCBIfam" id="NF003917">
    <property type="entry name" value="PRK05443.1-1"/>
    <property type="match status" value="1"/>
</dbReference>
<dbReference type="InterPro" id="IPR041108">
    <property type="entry name" value="PP_kinase_C_1"/>
</dbReference>
<accession>A0A6B3LAU8</accession>
<dbReference type="Pfam" id="PF13090">
    <property type="entry name" value="PP_kinase_C"/>
    <property type="match status" value="1"/>
</dbReference>
<evidence type="ECO:0000256" key="1">
    <source>
        <dbReference type="ARBA" id="ARBA00022553"/>
    </source>
</evidence>
<keyword evidence="14" id="KW-1185">Reference proteome</keyword>
<evidence type="ECO:0000259" key="10">
    <source>
        <dbReference type="Pfam" id="PF13089"/>
    </source>
</evidence>
<dbReference type="Proteomes" id="UP000475117">
    <property type="component" value="Chromosome"/>
</dbReference>
<dbReference type="AlphaFoldDB" id="A0A6B3LAU8"/>
<sequence>MNSDLFINRELSWLEFNQRVLDEALDPNAPLLERLKFLAITGSNLDEFFMVRIGGLMLLQESGNRSKDFTGLTPHQQLLKIRSRVQLMLDDQYALLNEQLLPALEAEGIRRVTSLNDLSPAQLSHIEQYFTDAIFPIATPLAVDLDQISETGFPVPDLQIAVACELEDPDTGEVRSAVIPAPSNAPRFINLPDADGLDYIAIEDVISNSLDVLFPGEKVKASTAFRVTRNGDITLNDEDALDLADEMEAILIARKASDTIRLEIQKGAAHSLVKTLQTAFGLSNRETYKLPGLIDLKALMQIAFTPGFDSLKAESWPIQPSPLIDPAVPVFDTLAERDVLLYHPYESFDPIVRMLQEAANDPDVLAIKQILYRTASDSRIVDALIRAAEKGKQVTVLVELKARFDEARNLVRSDELQRAGATVIYGVKGLKTHAKCCMVVRNEGGRLRRYCHFGTGNYNESTAKLYTDVSLLTANPEYGADASAFFNSVTGRSRVPKYLKIAAAPHGLKPKLLSLIASETERAAQGQNAFIKAKVNSLQDPDIIEALYKASKAGVKVQLNVRGISCIRPGVKGLSENIEVVSIIDGYLEHARVMLFHQGGQNKIFISSADWMVRNLEKRVELLVPVDEKAAKKRLIRLLEVHFADNTKARLLKGDNTYEMVKRSSRDKAVRAQEQLAKEARKAAKLAERERGMVLEPHKPKH</sequence>
<dbReference type="GO" id="GO:0005524">
    <property type="term" value="F:ATP binding"/>
    <property type="evidence" value="ECO:0007669"/>
    <property type="project" value="UniProtKB-KW"/>
</dbReference>
<dbReference type="InterPro" id="IPR036830">
    <property type="entry name" value="PP_kinase_middle_dom_sf"/>
</dbReference>
<dbReference type="GO" id="GO:0006799">
    <property type="term" value="P:polyphosphate biosynthetic process"/>
    <property type="evidence" value="ECO:0007669"/>
    <property type="project" value="UniProtKB-UniRule"/>
</dbReference>
<reference evidence="13 14" key="1">
    <citation type="submission" date="2020-12" db="EMBL/GenBank/DDBJ databases">
        <title>Sulforoseuscoccus oceanibium gen. nov., sp. nov., a representative of the phylum Verrucomicrobia with special cytoplasmic membrane, and proposal of Sulforoseuscoccusaceae fam. nov.</title>
        <authorList>
            <person name="Xi F."/>
        </authorList>
    </citation>
    <scope>NUCLEOTIDE SEQUENCE [LARGE SCALE GENOMIC DNA]</scope>
    <source>
        <strain evidence="13 14">T37</strain>
    </source>
</reference>
<name>A0A6B3LAU8_9BACT</name>
<protein>
    <recommendedName>
        <fullName evidence="6 7">Polyphosphate kinase</fullName>
        <ecNumber evidence="6 7">2.7.4.1</ecNumber>
    </recommendedName>
    <alternativeName>
        <fullName evidence="6">ATP-polyphosphate phosphotransferase</fullName>
    </alternativeName>
    <alternativeName>
        <fullName evidence="6">Polyphosphoric acid kinase</fullName>
    </alternativeName>
</protein>
<evidence type="ECO:0000256" key="2">
    <source>
        <dbReference type="ARBA" id="ARBA00022679"/>
    </source>
</evidence>
<dbReference type="EC" id="2.7.4.1" evidence="6 7"/>
<evidence type="ECO:0000259" key="9">
    <source>
        <dbReference type="Pfam" id="PF02503"/>
    </source>
</evidence>
<feature type="region of interest" description="Disordered" evidence="8">
    <location>
        <begin position="681"/>
        <end position="702"/>
    </location>
</feature>
<proteinExistence type="inferred from homology"/>
<dbReference type="SUPFAM" id="SSF56024">
    <property type="entry name" value="Phospholipase D/nuclease"/>
    <property type="match status" value="2"/>
</dbReference>
<dbReference type="SUPFAM" id="SSF143724">
    <property type="entry name" value="PHP14-like"/>
    <property type="match status" value="1"/>
</dbReference>
<evidence type="ECO:0000259" key="11">
    <source>
        <dbReference type="Pfam" id="PF13090"/>
    </source>
</evidence>
<feature type="binding site" evidence="6">
    <location>
        <position position="373"/>
    </location>
    <ligand>
        <name>Mg(2+)</name>
        <dbReference type="ChEBI" id="CHEBI:18420"/>
    </ligand>
</feature>
<dbReference type="Pfam" id="PF02503">
    <property type="entry name" value="PP_kinase"/>
    <property type="match status" value="1"/>
</dbReference>
<keyword evidence="1 6" id="KW-0597">Phosphoprotein</keyword>
<evidence type="ECO:0000256" key="5">
    <source>
        <dbReference type="ARBA" id="ARBA00022840"/>
    </source>
</evidence>
<keyword evidence="5 6" id="KW-0067">ATP-binding</keyword>
<keyword evidence="6" id="KW-0479">Metal-binding</keyword>
<keyword evidence="3 6" id="KW-0547">Nucleotide-binding</keyword>